<evidence type="ECO:0000259" key="7">
    <source>
        <dbReference type="PROSITE" id="PS51160"/>
    </source>
</evidence>
<accession>A0ABR7IT74</accession>
<evidence type="ECO:0000256" key="4">
    <source>
        <dbReference type="ARBA" id="ARBA00047645"/>
    </source>
</evidence>
<feature type="active site" evidence="5">
    <location>
        <position position="36"/>
    </location>
</feature>
<dbReference type="InterPro" id="IPR036046">
    <property type="entry name" value="Acylphosphatase-like_dom_sf"/>
</dbReference>
<evidence type="ECO:0000256" key="2">
    <source>
        <dbReference type="ARBA" id="ARBA00012150"/>
    </source>
</evidence>
<evidence type="ECO:0000256" key="6">
    <source>
        <dbReference type="RuleBase" id="RU004168"/>
    </source>
</evidence>
<keyword evidence="5" id="KW-0378">Hydrolase</keyword>
<reference evidence="8 9" key="1">
    <citation type="submission" date="2020-08" db="EMBL/GenBank/DDBJ databases">
        <title>Genome public.</title>
        <authorList>
            <person name="Liu C."/>
            <person name="Sun Q."/>
        </authorList>
    </citation>
    <scope>NUCLEOTIDE SEQUENCE [LARGE SCALE GENOMIC DNA]</scope>
    <source>
        <strain evidence="8 9">NSJ-27</strain>
    </source>
</reference>
<sequence length="88" mass="10188">MLRYQIRLTGWVQGVGLRWFINTRAAVNQCTGWVQNQWDGSVLCELQGEESNVDAVLKEIRQGNQFIVVEQMEIHEIPTQTESGFHIR</sequence>
<keyword evidence="9" id="KW-1185">Reference proteome</keyword>
<dbReference type="InterPro" id="IPR020456">
    <property type="entry name" value="Acylphosphatase"/>
</dbReference>
<proteinExistence type="inferred from homology"/>
<evidence type="ECO:0000313" key="8">
    <source>
        <dbReference type="EMBL" id="MBC5788341.1"/>
    </source>
</evidence>
<evidence type="ECO:0000256" key="5">
    <source>
        <dbReference type="PROSITE-ProRule" id="PRU00520"/>
    </source>
</evidence>
<evidence type="ECO:0000256" key="1">
    <source>
        <dbReference type="ARBA" id="ARBA00005614"/>
    </source>
</evidence>
<dbReference type="InterPro" id="IPR017968">
    <property type="entry name" value="Acylphosphatase_CS"/>
</dbReference>
<dbReference type="PANTHER" id="PTHR47268">
    <property type="entry name" value="ACYLPHOSPHATASE"/>
    <property type="match status" value="1"/>
</dbReference>
<dbReference type="Gene3D" id="3.30.70.100">
    <property type="match status" value="1"/>
</dbReference>
<dbReference type="PANTHER" id="PTHR47268:SF4">
    <property type="entry name" value="ACYLPHOSPHATASE"/>
    <property type="match status" value="1"/>
</dbReference>
<comment type="similarity">
    <text evidence="1 6">Belongs to the acylphosphatase family.</text>
</comment>
<dbReference type="EMBL" id="JACOQK010000001">
    <property type="protein sequence ID" value="MBC5788341.1"/>
    <property type="molecule type" value="Genomic_DNA"/>
</dbReference>
<evidence type="ECO:0000256" key="3">
    <source>
        <dbReference type="ARBA" id="ARBA00015991"/>
    </source>
</evidence>
<dbReference type="PROSITE" id="PS51160">
    <property type="entry name" value="ACYLPHOSPHATASE_3"/>
    <property type="match status" value="1"/>
</dbReference>
<comment type="catalytic activity">
    <reaction evidence="4 5">
        <text>an acyl phosphate + H2O = a carboxylate + phosphate + H(+)</text>
        <dbReference type="Rhea" id="RHEA:14965"/>
        <dbReference type="ChEBI" id="CHEBI:15377"/>
        <dbReference type="ChEBI" id="CHEBI:15378"/>
        <dbReference type="ChEBI" id="CHEBI:29067"/>
        <dbReference type="ChEBI" id="CHEBI:43474"/>
        <dbReference type="ChEBI" id="CHEBI:59918"/>
        <dbReference type="EC" id="3.6.1.7"/>
    </reaction>
</comment>
<name>A0ABR7IT74_9CLOT</name>
<feature type="domain" description="Acylphosphatase-like" evidence="7">
    <location>
        <begin position="3"/>
        <end position="88"/>
    </location>
</feature>
<dbReference type="RefSeq" id="WP_186996913.1">
    <property type="nucleotide sequence ID" value="NZ_JACOQK010000001.1"/>
</dbReference>
<gene>
    <name evidence="8" type="ORF">H8Z77_10025</name>
</gene>
<feature type="active site" evidence="5">
    <location>
        <position position="18"/>
    </location>
</feature>
<dbReference type="Pfam" id="PF00708">
    <property type="entry name" value="Acylphosphatase"/>
    <property type="match status" value="1"/>
</dbReference>
<dbReference type="PROSITE" id="PS00151">
    <property type="entry name" value="ACYLPHOSPHATASE_2"/>
    <property type="match status" value="1"/>
</dbReference>
<dbReference type="SUPFAM" id="SSF54975">
    <property type="entry name" value="Acylphosphatase/BLUF domain-like"/>
    <property type="match status" value="1"/>
</dbReference>
<dbReference type="Proteomes" id="UP000649151">
    <property type="component" value="Unassembled WGS sequence"/>
</dbReference>
<comment type="caution">
    <text evidence="8">The sequence shown here is derived from an EMBL/GenBank/DDBJ whole genome shotgun (WGS) entry which is preliminary data.</text>
</comment>
<protein>
    <recommendedName>
        <fullName evidence="3 5">acylphosphatase</fullName>
        <ecNumber evidence="2 5">3.6.1.7</ecNumber>
    </recommendedName>
</protein>
<dbReference type="InterPro" id="IPR001792">
    <property type="entry name" value="Acylphosphatase-like_dom"/>
</dbReference>
<evidence type="ECO:0000313" key="9">
    <source>
        <dbReference type="Proteomes" id="UP000649151"/>
    </source>
</evidence>
<dbReference type="EC" id="3.6.1.7" evidence="2 5"/>
<organism evidence="8 9">
    <name type="scientific">Clostridium facile</name>
    <dbReference type="NCBI Taxonomy" id="2763035"/>
    <lineage>
        <taxon>Bacteria</taxon>
        <taxon>Bacillati</taxon>
        <taxon>Bacillota</taxon>
        <taxon>Clostridia</taxon>
        <taxon>Eubacteriales</taxon>
        <taxon>Clostridiaceae</taxon>
        <taxon>Clostridium</taxon>
    </lineage>
</organism>